<organism evidence="1 2">
    <name type="scientific">Microbacterium panaciterrae</name>
    <dbReference type="NCBI Taxonomy" id="985759"/>
    <lineage>
        <taxon>Bacteria</taxon>
        <taxon>Bacillati</taxon>
        <taxon>Actinomycetota</taxon>
        <taxon>Actinomycetes</taxon>
        <taxon>Micrococcales</taxon>
        <taxon>Microbacteriaceae</taxon>
        <taxon>Microbacterium</taxon>
    </lineage>
</organism>
<dbReference type="InterPro" id="IPR029017">
    <property type="entry name" value="Enolase-like_N"/>
</dbReference>
<dbReference type="EMBL" id="BAABGP010000010">
    <property type="protein sequence ID" value="GAA4483816.1"/>
    <property type="molecule type" value="Genomic_DNA"/>
</dbReference>
<evidence type="ECO:0008006" key="3">
    <source>
        <dbReference type="Google" id="ProtNLM"/>
    </source>
</evidence>
<evidence type="ECO:0000313" key="1">
    <source>
        <dbReference type="EMBL" id="GAA4483816.1"/>
    </source>
</evidence>
<protein>
    <recommendedName>
        <fullName evidence="3">Mandelate racemase/muconate lactonizing enzyme N-terminal domain-containing protein</fullName>
    </recommendedName>
</protein>
<dbReference type="Gene3D" id="3.30.390.10">
    <property type="entry name" value="Enolase-like, N-terminal domain"/>
    <property type="match status" value="1"/>
</dbReference>
<accession>A0ABP8P8N2</accession>
<dbReference type="SUPFAM" id="SSF54826">
    <property type="entry name" value="Enolase N-terminal domain-like"/>
    <property type="match status" value="1"/>
</dbReference>
<proteinExistence type="predicted"/>
<keyword evidence="2" id="KW-1185">Reference proteome</keyword>
<evidence type="ECO:0000313" key="2">
    <source>
        <dbReference type="Proteomes" id="UP001500731"/>
    </source>
</evidence>
<sequence length="84" mass="8930">MSSDLSGMRAGGSDPRIDRLEVRVYTVPADELEADGTIAWDSTTMVLVRAHSGGVIGTGWTYGRRTSISCGSHSRRASNSGMDP</sequence>
<name>A0ABP8P8N2_9MICO</name>
<comment type="caution">
    <text evidence="1">The sequence shown here is derived from an EMBL/GenBank/DDBJ whole genome shotgun (WGS) entry which is preliminary data.</text>
</comment>
<dbReference type="Proteomes" id="UP001500731">
    <property type="component" value="Unassembled WGS sequence"/>
</dbReference>
<reference evidence="2" key="1">
    <citation type="journal article" date="2019" name="Int. J. Syst. Evol. Microbiol.">
        <title>The Global Catalogue of Microorganisms (GCM) 10K type strain sequencing project: providing services to taxonomists for standard genome sequencing and annotation.</title>
        <authorList>
            <consortium name="The Broad Institute Genomics Platform"/>
            <consortium name="The Broad Institute Genome Sequencing Center for Infectious Disease"/>
            <person name="Wu L."/>
            <person name="Ma J."/>
        </authorList>
    </citation>
    <scope>NUCLEOTIDE SEQUENCE [LARGE SCALE GENOMIC DNA]</scope>
    <source>
        <strain evidence="2">JCM 17839</strain>
    </source>
</reference>
<gene>
    <name evidence="1" type="ORF">GCM10023171_15860</name>
</gene>